<dbReference type="EMBL" id="CACRXK020001870">
    <property type="protein sequence ID" value="CAB3991542.1"/>
    <property type="molecule type" value="Genomic_DNA"/>
</dbReference>
<feature type="region of interest" description="Disordered" evidence="1">
    <location>
        <begin position="1"/>
        <end position="92"/>
    </location>
</feature>
<proteinExistence type="predicted"/>
<gene>
    <name evidence="2" type="ORF">PACLA_8A045071</name>
</gene>
<accession>A0A6S7GNY5</accession>
<name>A0A6S7GNY5_PARCT</name>
<protein>
    <submittedName>
        <fullName evidence="2">Uncharacterized protein</fullName>
    </submittedName>
</protein>
<organism evidence="2 3">
    <name type="scientific">Paramuricea clavata</name>
    <name type="common">Red gorgonian</name>
    <name type="synonym">Violescent sea-whip</name>
    <dbReference type="NCBI Taxonomy" id="317549"/>
    <lineage>
        <taxon>Eukaryota</taxon>
        <taxon>Metazoa</taxon>
        <taxon>Cnidaria</taxon>
        <taxon>Anthozoa</taxon>
        <taxon>Octocorallia</taxon>
        <taxon>Malacalcyonacea</taxon>
        <taxon>Plexauridae</taxon>
        <taxon>Paramuricea</taxon>
    </lineage>
</organism>
<evidence type="ECO:0000313" key="2">
    <source>
        <dbReference type="EMBL" id="CAB3991542.1"/>
    </source>
</evidence>
<keyword evidence="3" id="KW-1185">Reference proteome</keyword>
<feature type="compositionally biased region" description="Low complexity" evidence="1">
    <location>
        <begin position="72"/>
        <end position="85"/>
    </location>
</feature>
<evidence type="ECO:0000313" key="3">
    <source>
        <dbReference type="Proteomes" id="UP001152795"/>
    </source>
</evidence>
<evidence type="ECO:0000256" key="1">
    <source>
        <dbReference type="SAM" id="MobiDB-lite"/>
    </source>
</evidence>
<dbReference type="AlphaFoldDB" id="A0A6S7GNY5"/>
<sequence length="195" mass="21726">MPPRRKRIRSDDSENSTVDSKGPSSGSDIQKPRHQSKKVSLEDYDGDCELEHPGKNRVTKTATRSRVLKQKPTNSLDNDSSSSTPAPVTEGMDVDQDLLGFENLVTPLPLSPIPRHLISTPAGLTPEVTTPTKVKPTITPKPLFETPVEKPGKKFKRKRVAKHRQAQNRTKLVTEDEALMIAHFHTIDDHELVVE</sequence>
<comment type="caution">
    <text evidence="2">The sequence shown here is derived from an EMBL/GenBank/DDBJ whole genome shotgun (WGS) entry which is preliminary data.</text>
</comment>
<dbReference type="OrthoDB" id="5985890at2759"/>
<reference evidence="2" key="1">
    <citation type="submission" date="2020-04" db="EMBL/GenBank/DDBJ databases">
        <authorList>
            <person name="Alioto T."/>
            <person name="Alioto T."/>
            <person name="Gomez Garrido J."/>
        </authorList>
    </citation>
    <scope>NUCLEOTIDE SEQUENCE</scope>
    <source>
        <strain evidence="2">A484AB</strain>
    </source>
</reference>
<feature type="compositionally biased region" description="Polar residues" evidence="1">
    <location>
        <begin position="15"/>
        <end position="28"/>
    </location>
</feature>
<dbReference type="Proteomes" id="UP001152795">
    <property type="component" value="Unassembled WGS sequence"/>
</dbReference>